<comment type="subunit">
    <text evidence="2">Homotetramer.</text>
</comment>
<dbReference type="CDD" id="cd04496">
    <property type="entry name" value="SSB_OBF"/>
    <property type="match status" value="1"/>
</dbReference>
<feature type="region of interest" description="Disordered" evidence="4">
    <location>
        <begin position="100"/>
        <end position="155"/>
    </location>
</feature>
<accession>A0A9D1DCA7</accession>
<dbReference type="InterPro" id="IPR011344">
    <property type="entry name" value="ssDNA-bd"/>
</dbReference>
<dbReference type="GO" id="GO:0003697">
    <property type="term" value="F:single-stranded DNA binding"/>
    <property type="evidence" value="ECO:0007669"/>
    <property type="project" value="UniProtKB-UniRule"/>
</dbReference>
<reference evidence="5" key="1">
    <citation type="submission" date="2020-10" db="EMBL/GenBank/DDBJ databases">
        <authorList>
            <person name="Gilroy R."/>
        </authorList>
    </citation>
    <scope>NUCLEOTIDE SEQUENCE</scope>
    <source>
        <strain evidence="5">CHK184-25365</strain>
    </source>
</reference>
<comment type="caution">
    <text evidence="5">The sequence shown here is derived from an EMBL/GenBank/DDBJ whole genome shotgun (WGS) entry which is preliminary data.</text>
</comment>
<evidence type="ECO:0000256" key="3">
    <source>
        <dbReference type="PIRNR" id="PIRNR002070"/>
    </source>
</evidence>
<feature type="compositionally biased region" description="Low complexity" evidence="4">
    <location>
        <begin position="114"/>
        <end position="128"/>
    </location>
</feature>
<protein>
    <recommendedName>
        <fullName evidence="2 3">Single-stranded DNA-binding protein</fullName>
        <shortName evidence="2">SSB</shortName>
    </recommendedName>
</protein>
<dbReference type="EMBL" id="DVGY01000099">
    <property type="protein sequence ID" value="HIR41072.1"/>
    <property type="molecule type" value="Genomic_DNA"/>
</dbReference>
<evidence type="ECO:0000256" key="1">
    <source>
        <dbReference type="ARBA" id="ARBA00023125"/>
    </source>
</evidence>
<dbReference type="NCBIfam" id="TIGR00621">
    <property type="entry name" value="ssb"/>
    <property type="match status" value="1"/>
</dbReference>
<keyword evidence="1 2" id="KW-0238">DNA-binding</keyword>
<dbReference type="AlphaFoldDB" id="A0A9D1DCA7"/>
<dbReference type="GO" id="GO:0009295">
    <property type="term" value="C:nucleoid"/>
    <property type="evidence" value="ECO:0007669"/>
    <property type="project" value="TreeGrafter"/>
</dbReference>
<sequence>MLNRIILMGRLAADPELRTTPNGVSVASFRIGVTRDYNRDQTDWINIVAWRQTAEFVSKYFFKGNMIALEGSLQSRQYQDRDGNNRTAYEVQADRVWFAESKGGASHPGESRFAPPAEHPAAAGPDPAKSANTSFSVGDLEDYEDLGGSDADLPF</sequence>
<evidence type="ECO:0000256" key="4">
    <source>
        <dbReference type="SAM" id="MobiDB-lite"/>
    </source>
</evidence>
<dbReference type="PIRSF" id="PIRSF002070">
    <property type="entry name" value="SSB"/>
    <property type="match status" value="1"/>
</dbReference>
<gene>
    <name evidence="5" type="ORF">IAB36_04505</name>
</gene>
<proteinExistence type="inferred from homology"/>
<evidence type="ECO:0000313" key="6">
    <source>
        <dbReference type="Proteomes" id="UP000886749"/>
    </source>
</evidence>
<dbReference type="SUPFAM" id="SSF50249">
    <property type="entry name" value="Nucleic acid-binding proteins"/>
    <property type="match status" value="1"/>
</dbReference>
<dbReference type="Gene3D" id="2.40.50.140">
    <property type="entry name" value="Nucleic acid-binding proteins"/>
    <property type="match status" value="1"/>
</dbReference>
<dbReference type="PROSITE" id="PS50935">
    <property type="entry name" value="SSB"/>
    <property type="match status" value="1"/>
</dbReference>
<dbReference type="InterPro" id="IPR012340">
    <property type="entry name" value="NA-bd_OB-fold"/>
</dbReference>
<dbReference type="Proteomes" id="UP000886749">
    <property type="component" value="Unassembled WGS sequence"/>
</dbReference>
<dbReference type="GO" id="GO:0006260">
    <property type="term" value="P:DNA replication"/>
    <property type="evidence" value="ECO:0007669"/>
    <property type="project" value="InterPro"/>
</dbReference>
<comment type="caution">
    <text evidence="2">Lacks conserved residue(s) required for the propagation of feature annotation.</text>
</comment>
<dbReference type="Pfam" id="PF00436">
    <property type="entry name" value="SSB"/>
    <property type="match status" value="1"/>
</dbReference>
<evidence type="ECO:0000313" key="5">
    <source>
        <dbReference type="EMBL" id="HIR41072.1"/>
    </source>
</evidence>
<dbReference type="HAMAP" id="MF_00984">
    <property type="entry name" value="SSB"/>
    <property type="match status" value="1"/>
</dbReference>
<dbReference type="InterPro" id="IPR000424">
    <property type="entry name" value="Primosome_PriB/ssb"/>
</dbReference>
<evidence type="ECO:0000256" key="2">
    <source>
        <dbReference type="HAMAP-Rule" id="MF_00984"/>
    </source>
</evidence>
<reference evidence="5" key="2">
    <citation type="journal article" date="2021" name="PeerJ">
        <title>Extensive microbial diversity within the chicken gut microbiome revealed by metagenomics and culture.</title>
        <authorList>
            <person name="Gilroy R."/>
            <person name="Ravi A."/>
            <person name="Getino M."/>
            <person name="Pursley I."/>
            <person name="Horton D.L."/>
            <person name="Alikhan N.F."/>
            <person name="Baker D."/>
            <person name="Gharbi K."/>
            <person name="Hall N."/>
            <person name="Watson M."/>
            <person name="Adriaenssens E.M."/>
            <person name="Foster-Nyarko E."/>
            <person name="Jarju S."/>
            <person name="Secka A."/>
            <person name="Antonio M."/>
            <person name="Oren A."/>
            <person name="Chaudhuri R.R."/>
            <person name="La Ragione R."/>
            <person name="Hildebrand F."/>
            <person name="Pallen M.J."/>
        </authorList>
    </citation>
    <scope>NUCLEOTIDE SEQUENCE</scope>
    <source>
        <strain evidence="5">CHK184-25365</strain>
    </source>
</reference>
<organism evidence="5 6">
    <name type="scientific">Candidatus Egerieicola pullicola</name>
    <dbReference type="NCBI Taxonomy" id="2840775"/>
    <lineage>
        <taxon>Bacteria</taxon>
        <taxon>Bacillati</taxon>
        <taxon>Bacillota</taxon>
        <taxon>Clostridia</taxon>
        <taxon>Eubacteriales</taxon>
        <taxon>Oscillospiraceae</taxon>
        <taxon>Oscillospiraceae incertae sedis</taxon>
        <taxon>Candidatus Egerieicola</taxon>
    </lineage>
</organism>
<dbReference type="PANTHER" id="PTHR10302">
    <property type="entry name" value="SINGLE-STRANDED DNA-BINDING PROTEIN"/>
    <property type="match status" value="1"/>
</dbReference>
<name>A0A9D1DCA7_9FIRM</name>
<dbReference type="PANTHER" id="PTHR10302:SF27">
    <property type="entry name" value="SINGLE-STRANDED DNA-BINDING PROTEIN"/>
    <property type="match status" value="1"/>
</dbReference>